<name>A0A8D8E1U3_CULPI</name>
<evidence type="ECO:0000313" key="1">
    <source>
        <dbReference type="EMBL" id="CAG6521014.1"/>
    </source>
</evidence>
<sequence>MESSVLVNLLQHHQSSIRYIRKRMVNELVRRSGSCDGSFRQRHVPRSVRWTWRSPIVRTSDCFHYTSPWMSQSSQQNAQQPSGKHHAHADVLLRHYPARSYHESLLEGRGRSGQHASPIHPYVAHDVLQRYWRVHRHCRVHTNLLSRRPSIHAHLLRSSEVLHRYLASA</sequence>
<protein>
    <submittedName>
        <fullName evidence="1">(northern house mosquito) hypothetical protein</fullName>
    </submittedName>
</protein>
<reference evidence="1" key="1">
    <citation type="submission" date="2021-05" db="EMBL/GenBank/DDBJ databases">
        <authorList>
            <person name="Alioto T."/>
            <person name="Alioto T."/>
            <person name="Gomez Garrido J."/>
        </authorList>
    </citation>
    <scope>NUCLEOTIDE SEQUENCE</scope>
</reference>
<accession>A0A8D8E1U3</accession>
<dbReference type="AlphaFoldDB" id="A0A8D8E1U3"/>
<organism evidence="1">
    <name type="scientific">Culex pipiens</name>
    <name type="common">House mosquito</name>
    <dbReference type="NCBI Taxonomy" id="7175"/>
    <lineage>
        <taxon>Eukaryota</taxon>
        <taxon>Metazoa</taxon>
        <taxon>Ecdysozoa</taxon>
        <taxon>Arthropoda</taxon>
        <taxon>Hexapoda</taxon>
        <taxon>Insecta</taxon>
        <taxon>Pterygota</taxon>
        <taxon>Neoptera</taxon>
        <taxon>Endopterygota</taxon>
        <taxon>Diptera</taxon>
        <taxon>Nematocera</taxon>
        <taxon>Culicoidea</taxon>
        <taxon>Culicidae</taxon>
        <taxon>Culicinae</taxon>
        <taxon>Culicini</taxon>
        <taxon>Culex</taxon>
        <taxon>Culex</taxon>
    </lineage>
</organism>
<proteinExistence type="predicted"/>
<dbReference type="EMBL" id="HBUE01182200">
    <property type="protein sequence ID" value="CAG6521014.1"/>
    <property type="molecule type" value="Transcribed_RNA"/>
</dbReference>
<dbReference type="EMBL" id="HBUE01287817">
    <property type="protein sequence ID" value="CAG6572581.1"/>
    <property type="molecule type" value="Transcribed_RNA"/>
</dbReference>